<sequence>MPAQRFDRDQVAAAASLTRTERGWLVLWGLHSRR</sequence>
<keyword evidence="2" id="KW-1185">Reference proteome</keyword>
<reference evidence="1 2" key="1">
    <citation type="submission" date="2020-08" db="EMBL/GenBank/DDBJ databases">
        <title>Sequencing the genomes of 1000 actinobacteria strains.</title>
        <authorList>
            <person name="Klenk H.-P."/>
        </authorList>
    </citation>
    <scope>NUCLEOTIDE SEQUENCE [LARGE SCALE GENOMIC DNA]</scope>
    <source>
        <strain evidence="1 2">DSM 45790</strain>
    </source>
</reference>
<accession>A0A7W8ZCZ5</accession>
<dbReference type="Proteomes" id="UP000588112">
    <property type="component" value="Unassembled WGS sequence"/>
</dbReference>
<evidence type="ECO:0000313" key="1">
    <source>
        <dbReference type="EMBL" id="MBB5631752.1"/>
    </source>
</evidence>
<evidence type="ECO:0000313" key="2">
    <source>
        <dbReference type="Proteomes" id="UP000588112"/>
    </source>
</evidence>
<dbReference type="EMBL" id="JACHBR010000004">
    <property type="protein sequence ID" value="MBB5631752.1"/>
    <property type="molecule type" value="Genomic_DNA"/>
</dbReference>
<organism evidence="1 2">
    <name type="scientific">Sphaerisporangium krabiense</name>
    <dbReference type="NCBI Taxonomy" id="763782"/>
    <lineage>
        <taxon>Bacteria</taxon>
        <taxon>Bacillati</taxon>
        <taxon>Actinomycetota</taxon>
        <taxon>Actinomycetes</taxon>
        <taxon>Streptosporangiales</taxon>
        <taxon>Streptosporangiaceae</taxon>
        <taxon>Sphaerisporangium</taxon>
    </lineage>
</organism>
<comment type="caution">
    <text evidence="1">The sequence shown here is derived from an EMBL/GenBank/DDBJ whole genome shotgun (WGS) entry which is preliminary data.</text>
</comment>
<protein>
    <submittedName>
        <fullName evidence="1">Uncharacterized protein</fullName>
    </submittedName>
</protein>
<gene>
    <name evidence="1" type="ORF">BJ981_007538</name>
</gene>
<dbReference type="AlphaFoldDB" id="A0A7W8ZCZ5"/>
<proteinExistence type="predicted"/>
<name>A0A7W8ZCZ5_9ACTN</name>